<feature type="compositionally biased region" description="Pro residues" evidence="2">
    <location>
        <begin position="307"/>
        <end position="317"/>
    </location>
</feature>
<organism evidence="4 5">
    <name type="scientific">Micromonospora haikouensis</name>
    <dbReference type="NCBI Taxonomy" id="686309"/>
    <lineage>
        <taxon>Bacteria</taxon>
        <taxon>Bacillati</taxon>
        <taxon>Actinomycetota</taxon>
        <taxon>Actinomycetes</taxon>
        <taxon>Micromonosporales</taxon>
        <taxon>Micromonosporaceae</taxon>
        <taxon>Micromonospora</taxon>
    </lineage>
</organism>
<evidence type="ECO:0000259" key="3">
    <source>
        <dbReference type="Pfam" id="PF00326"/>
    </source>
</evidence>
<dbReference type="InterPro" id="IPR011042">
    <property type="entry name" value="6-blade_b-propeller_TolB-like"/>
</dbReference>
<accession>A0A1C4Y596</accession>
<evidence type="ECO:0000256" key="2">
    <source>
        <dbReference type="SAM" id="MobiDB-lite"/>
    </source>
</evidence>
<gene>
    <name evidence="4" type="ORF">GA0070558_13524</name>
</gene>
<dbReference type="Pfam" id="PF00326">
    <property type="entry name" value="Peptidase_S9"/>
    <property type="match status" value="1"/>
</dbReference>
<evidence type="ECO:0000313" key="4">
    <source>
        <dbReference type="EMBL" id="SCF15786.1"/>
    </source>
</evidence>
<feature type="region of interest" description="Disordered" evidence="2">
    <location>
        <begin position="303"/>
        <end position="322"/>
    </location>
</feature>
<dbReference type="SUPFAM" id="SSF53474">
    <property type="entry name" value="alpha/beta-Hydrolases"/>
    <property type="match status" value="1"/>
</dbReference>
<evidence type="ECO:0000313" key="5">
    <source>
        <dbReference type="Proteomes" id="UP000199375"/>
    </source>
</evidence>
<dbReference type="EMBL" id="FMCW01000035">
    <property type="protein sequence ID" value="SCF15786.1"/>
    <property type="molecule type" value="Genomic_DNA"/>
</dbReference>
<dbReference type="InterPro" id="IPR001375">
    <property type="entry name" value="Peptidase_S9_cat"/>
</dbReference>
<feature type="compositionally biased region" description="Basic and acidic residues" evidence="2">
    <location>
        <begin position="580"/>
        <end position="595"/>
    </location>
</feature>
<name>A0A1C4Y596_9ACTN</name>
<dbReference type="GO" id="GO:0006508">
    <property type="term" value="P:proteolysis"/>
    <property type="evidence" value="ECO:0007669"/>
    <property type="project" value="InterPro"/>
</dbReference>
<dbReference type="Gene3D" id="3.40.50.1820">
    <property type="entry name" value="alpha/beta hydrolase"/>
    <property type="match status" value="1"/>
</dbReference>
<dbReference type="AlphaFoldDB" id="A0A1C4Y596"/>
<proteinExistence type="predicted"/>
<sequence length="627" mass="67307">MIAPRAPAFAAAAPLRAVELDDVAGRPQVVAWDRATGQRRVLTRARHGVDACDLEPDGGHVWWFDADPDGVGAWRRQPFDGGPAAPALTGLPRGRPYGIAFDHAGTLAVVCVGHDAESRYHLGPPGGPARPLAAVAGYAPLVDLSPDGTLLALAGRPDGPVAVTVVRRTDGHTEALAGGPHRRVWALEFRPDPAGDAELLLVVEAGGHYTVGTWRPGRNVRLHERLAFDTEITAHWHVDGRRVLVQQDRAGRSRLLLTDLDGGEPAVLPTPAGTILELACAPEGTIHYVWSREATPPRRLVVDPAADPRPTPGPPAAPGRREVWTPQPYGRIHSFLATPPGTGPWPTILLLHGGPFLHDRDSYDPRVELLTGAGYAVVRTNYRGSTGYGPRWRHDFGHRVGLAQLEDLDAVRRHLVALGVAQPGRIGLCGYSWGGYLVLLALGVAPDDWAVGLAVSPVADYATAHRVTLPAVREADEELFGGTPAEVPDRYRAADPMTYLDRVRGPLFVAAATDDERCPAEAVGRYVAALRDRAVPHEVLWTTGGHHGDAAGQSVVFAALLRYATAVLPPYGPPPAAPSQDHRDRRGPNPDRPEGGEFNEATHCAARPDQHGRAGPRRRHRQDAPRS</sequence>
<dbReference type="RefSeq" id="WP_091285097.1">
    <property type="nucleotide sequence ID" value="NZ_FMCW01000035.1"/>
</dbReference>
<dbReference type="Proteomes" id="UP000199375">
    <property type="component" value="Unassembled WGS sequence"/>
</dbReference>
<protein>
    <submittedName>
        <fullName evidence="4">Acylaminoacyl-peptidase</fullName>
    </submittedName>
</protein>
<feature type="domain" description="Peptidase S9 prolyl oligopeptidase catalytic" evidence="3">
    <location>
        <begin position="363"/>
        <end position="552"/>
    </location>
</feature>
<dbReference type="Gene3D" id="2.120.10.30">
    <property type="entry name" value="TolB, C-terminal domain"/>
    <property type="match status" value="1"/>
</dbReference>
<dbReference type="PANTHER" id="PTHR42776">
    <property type="entry name" value="SERINE PEPTIDASE S9 FAMILY MEMBER"/>
    <property type="match status" value="1"/>
</dbReference>
<feature type="region of interest" description="Disordered" evidence="2">
    <location>
        <begin position="571"/>
        <end position="627"/>
    </location>
</feature>
<reference evidence="4 5" key="1">
    <citation type="submission" date="2016-06" db="EMBL/GenBank/DDBJ databases">
        <authorList>
            <person name="Kjaerup R.B."/>
            <person name="Dalgaard T.S."/>
            <person name="Juul-Madsen H.R."/>
        </authorList>
    </citation>
    <scope>NUCLEOTIDE SEQUENCE [LARGE SCALE GENOMIC DNA]</scope>
    <source>
        <strain evidence="4 5">DSM 45626</strain>
    </source>
</reference>
<dbReference type="PANTHER" id="PTHR42776:SF27">
    <property type="entry name" value="DIPEPTIDYL PEPTIDASE FAMILY MEMBER 6"/>
    <property type="match status" value="1"/>
</dbReference>
<keyword evidence="1" id="KW-0378">Hydrolase</keyword>
<dbReference type="GO" id="GO:0004252">
    <property type="term" value="F:serine-type endopeptidase activity"/>
    <property type="evidence" value="ECO:0007669"/>
    <property type="project" value="TreeGrafter"/>
</dbReference>
<evidence type="ECO:0000256" key="1">
    <source>
        <dbReference type="ARBA" id="ARBA00022801"/>
    </source>
</evidence>
<dbReference type="SUPFAM" id="SSF82171">
    <property type="entry name" value="DPP6 N-terminal domain-like"/>
    <property type="match status" value="1"/>
</dbReference>
<dbReference type="InterPro" id="IPR029058">
    <property type="entry name" value="AB_hydrolase_fold"/>
</dbReference>